<dbReference type="OrthoDB" id="9807115at2"/>
<evidence type="ECO:0000313" key="10">
    <source>
        <dbReference type="EMBL" id="REK72713.1"/>
    </source>
</evidence>
<feature type="transmembrane region" description="Helical" evidence="9">
    <location>
        <begin position="246"/>
        <end position="266"/>
    </location>
</feature>
<organism evidence="10 11">
    <name type="scientific">Aeromicrobium endophyticum</name>
    <dbReference type="NCBI Taxonomy" id="2292704"/>
    <lineage>
        <taxon>Bacteria</taxon>
        <taxon>Bacillati</taxon>
        <taxon>Actinomycetota</taxon>
        <taxon>Actinomycetes</taxon>
        <taxon>Propionibacteriales</taxon>
        <taxon>Nocardioidaceae</taxon>
        <taxon>Aeromicrobium</taxon>
    </lineage>
</organism>
<dbReference type="GO" id="GO:0005886">
    <property type="term" value="C:plasma membrane"/>
    <property type="evidence" value="ECO:0007669"/>
    <property type="project" value="UniProtKB-SubCell"/>
</dbReference>
<accession>A0A371P9S3</accession>
<keyword evidence="2" id="KW-0813">Transport</keyword>
<evidence type="ECO:0000256" key="7">
    <source>
        <dbReference type="ARBA" id="ARBA00023136"/>
    </source>
</evidence>
<comment type="similarity">
    <text evidence="8">Belongs to the binding-protein-dependent transport system permease family. LivHM subfamily.</text>
</comment>
<dbReference type="InterPro" id="IPR052157">
    <property type="entry name" value="BCAA_transport_permease"/>
</dbReference>
<evidence type="ECO:0000256" key="4">
    <source>
        <dbReference type="ARBA" id="ARBA00022692"/>
    </source>
</evidence>
<keyword evidence="6 9" id="KW-1133">Transmembrane helix</keyword>
<keyword evidence="11" id="KW-1185">Reference proteome</keyword>
<dbReference type="GO" id="GO:0006865">
    <property type="term" value="P:amino acid transport"/>
    <property type="evidence" value="ECO:0007669"/>
    <property type="project" value="UniProtKB-KW"/>
</dbReference>
<comment type="caution">
    <text evidence="10">The sequence shown here is derived from an EMBL/GenBank/DDBJ whole genome shotgun (WGS) entry which is preliminary data.</text>
</comment>
<evidence type="ECO:0000256" key="2">
    <source>
        <dbReference type="ARBA" id="ARBA00022448"/>
    </source>
</evidence>
<evidence type="ECO:0000313" key="11">
    <source>
        <dbReference type="Proteomes" id="UP000265581"/>
    </source>
</evidence>
<evidence type="ECO:0000256" key="9">
    <source>
        <dbReference type="SAM" id="Phobius"/>
    </source>
</evidence>
<gene>
    <name evidence="10" type="ORF">DX116_03670</name>
</gene>
<dbReference type="EMBL" id="QUBR01000001">
    <property type="protein sequence ID" value="REK72713.1"/>
    <property type="molecule type" value="Genomic_DNA"/>
</dbReference>
<evidence type="ECO:0000256" key="8">
    <source>
        <dbReference type="ARBA" id="ARBA00037998"/>
    </source>
</evidence>
<keyword evidence="4 9" id="KW-0812">Transmembrane</keyword>
<reference evidence="10 11" key="1">
    <citation type="submission" date="2018-08" db="EMBL/GenBank/DDBJ databases">
        <title>Aeromicrobium sp. M2KJ-4, whole genome shotgun sequence.</title>
        <authorList>
            <person name="Tuo L."/>
        </authorList>
    </citation>
    <scope>NUCLEOTIDE SEQUENCE [LARGE SCALE GENOMIC DNA]</scope>
    <source>
        <strain evidence="10 11">M2KJ-4</strain>
    </source>
</reference>
<keyword evidence="5" id="KW-0029">Amino-acid transport</keyword>
<keyword evidence="3" id="KW-1003">Cell membrane</keyword>
<comment type="subcellular location">
    <subcellularLocation>
        <location evidence="1">Cell membrane</location>
        <topology evidence="1">Multi-pass membrane protein</topology>
    </subcellularLocation>
</comment>
<feature type="transmembrane region" description="Helical" evidence="9">
    <location>
        <begin position="272"/>
        <end position="293"/>
    </location>
</feature>
<dbReference type="GO" id="GO:0022857">
    <property type="term" value="F:transmembrane transporter activity"/>
    <property type="evidence" value="ECO:0007669"/>
    <property type="project" value="InterPro"/>
</dbReference>
<feature type="transmembrane region" description="Helical" evidence="9">
    <location>
        <begin position="144"/>
        <end position="161"/>
    </location>
</feature>
<dbReference type="AlphaFoldDB" id="A0A371P9S3"/>
<dbReference type="CDD" id="cd06582">
    <property type="entry name" value="TM_PBP1_LivH_like"/>
    <property type="match status" value="1"/>
</dbReference>
<sequence>MDIFLSRLFSGMTAGSIYVLIALALVVVFRSSSTINFAQGEFALFTTYVAWWLTERGLNIWVAIPPIIVLGFVMGALAERFLIRPVRKRDETAILIVALGLFTGLNGLDGWIWGSDEKVFPAMFPSGEDDYVSVLGARLHYDSILVWIFAAAVVIGLTVLFKRTSLGLEMRAVATNPESAALCGIKVGRILTISWGLSAAIGSLAGVMLVPTIPPGQLNLASMFQVLIFASAAALLGGLDSVKGAVVGGMVMGIGLAMINGYATFIGGSFSLTFALILIVVVLVVRPTGLYGTRRLERV</sequence>
<feature type="transmembrane region" description="Helical" evidence="9">
    <location>
        <begin position="220"/>
        <end position="239"/>
    </location>
</feature>
<protein>
    <submittedName>
        <fullName evidence="10">Branched-chain amino acid ABC transporter permease</fullName>
    </submittedName>
</protein>
<dbReference type="RefSeq" id="WP_119702826.1">
    <property type="nucleotide sequence ID" value="NZ_JBHSOI010000001.1"/>
</dbReference>
<dbReference type="Pfam" id="PF02653">
    <property type="entry name" value="BPD_transp_2"/>
    <property type="match status" value="1"/>
</dbReference>
<dbReference type="PANTHER" id="PTHR11795:SF451">
    <property type="entry name" value="ABC TRANSPORTER PERMEASE PROTEIN"/>
    <property type="match status" value="1"/>
</dbReference>
<dbReference type="PANTHER" id="PTHR11795">
    <property type="entry name" value="BRANCHED-CHAIN AMINO ACID TRANSPORT SYSTEM PERMEASE PROTEIN LIVH"/>
    <property type="match status" value="1"/>
</dbReference>
<feature type="transmembrane region" description="Helical" evidence="9">
    <location>
        <begin position="94"/>
        <end position="114"/>
    </location>
</feature>
<evidence type="ECO:0000256" key="5">
    <source>
        <dbReference type="ARBA" id="ARBA00022970"/>
    </source>
</evidence>
<evidence type="ECO:0000256" key="3">
    <source>
        <dbReference type="ARBA" id="ARBA00022475"/>
    </source>
</evidence>
<feature type="transmembrane region" description="Helical" evidence="9">
    <location>
        <begin position="6"/>
        <end position="28"/>
    </location>
</feature>
<dbReference type="InterPro" id="IPR001851">
    <property type="entry name" value="ABC_transp_permease"/>
</dbReference>
<name>A0A371P9S3_9ACTN</name>
<proteinExistence type="inferred from homology"/>
<dbReference type="Proteomes" id="UP000265581">
    <property type="component" value="Unassembled WGS sequence"/>
</dbReference>
<keyword evidence="7 9" id="KW-0472">Membrane</keyword>
<evidence type="ECO:0000256" key="1">
    <source>
        <dbReference type="ARBA" id="ARBA00004651"/>
    </source>
</evidence>
<feature type="transmembrane region" description="Helical" evidence="9">
    <location>
        <begin position="60"/>
        <end position="82"/>
    </location>
</feature>
<evidence type="ECO:0000256" key="6">
    <source>
        <dbReference type="ARBA" id="ARBA00022989"/>
    </source>
</evidence>
<feature type="transmembrane region" description="Helical" evidence="9">
    <location>
        <begin position="195"/>
        <end position="214"/>
    </location>
</feature>